<sequence length="176" mass="19336">MFSGIGDFLSSGSSWAFFIFALLAIGGAIFMISFTKVVHMVVSVALTFISLAGLYIILEAEFVAFVQVLIYAGAISILMIFGIMMTKHRQGEETEPRRPWHEGLAILGSLGLFGVLFYAIQKTNFVATKTFDAGKDNTLEIGKLLYNEHVIPFEIMSVLLTVAFIGAIVIAKREED</sequence>
<comment type="function">
    <text evidence="2">NDH-1 shuttles electrons from NADH, via FMN and iron-sulfur (Fe-S) centers, to quinones in the respiratory chain. Couples the redox reaction to proton translocation (for every two electrons transferred, four hydrogen ions are translocated across the cytoplasmic membrane), and thus conserves the redox energy in a proton gradient.</text>
</comment>
<protein>
    <recommendedName>
        <fullName evidence="2">NADH-quinone oxidoreductase subunit J</fullName>
        <ecNumber evidence="2">7.1.1.-</ecNumber>
    </recommendedName>
</protein>
<keyword evidence="2" id="KW-0520">NAD</keyword>
<evidence type="ECO:0000256" key="1">
    <source>
        <dbReference type="ARBA" id="ARBA00005698"/>
    </source>
</evidence>
<dbReference type="Gene3D" id="1.20.120.1200">
    <property type="entry name" value="NADH-ubiquinone/plastoquinone oxidoreductase chain 6, subunit NuoJ"/>
    <property type="match status" value="1"/>
</dbReference>
<dbReference type="NCBIfam" id="NF005168">
    <property type="entry name" value="PRK06638.2-3"/>
    <property type="match status" value="1"/>
</dbReference>
<evidence type="ECO:0000313" key="3">
    <source>
        <dbReference type="EMBL" id="NEW08892.1"/>
    </source>
</evidence>
<dbReference type="InterPro" id="IPR001457">
    <property type="entry name" value="NADH_UbQ/plastoQ_OxRdtase_su6"/>
</dbReference>
<dbReference type="EC" id="7.1.1.-" evidence="2"/>
<keyword evidence="2" id="KW-0874">Quinone</keyword>
<organism evidence="3">
    <name type="scientific">Paenibacillus sp. SYP-B3998</name>
    <dbReference type="NCBI Taxonomy" id="2678564"/>
    <lineage>
        <taxon>Bacteria</taxon>
        <taxon>Bacillati</taxon>
        <taxon>Bacillota</taxon>
        <taxon>Bacilli</taxon>
        <taxon>Bacillales</taxon>
        <taxon>Paenibacillaceae</taxon>
        <taxon>Paenibacillus</taxon>
    </lineage>
</organism>
<feature type="transmembrane region" description="Helical" evidence="2">
    <location>
        <begin position="12"/>
        <end position="30"/>
    </location>
</feature>
<comment type="subcellular location">
    <subcellularLocation>
        <location evidence="2">Cell membrane</location>
        <topology evidence="2">Multi-pass membrane protein</topology>
    </subcellularLocation>
</comment>
<feature type="transmembrane region" description="Helical" evidence="2">
    <location>
        <begin position="64"/>
        <end position="83"/>
    </location>
</feature>
<accession>A0A6G4A3C8</accession>
<dbReference type="EMBL" id="JAAIKC010000011">
    <property type="protein sequence ID" value="NEW08892.1"/>
    <property type="molecule type" value="Genomic_DNA"/>
</dbReference>
<name>A0A6G4A3C8_9BACL</name>
<dbReference type="AlphaFoldDB" id="A0A6G4A3C8"/>
<proteinExistence type="inferred from homology"/>
<keyword evidence="2" id="KW-0812">Transmembrane</keyword>
<dbReference type="GO" id="GO:0016491">
    <property type="term" value="F:oxidoreductase activity"/>
    <property type="evidence" value="ECO:0007669"/>
    <property type="project" value="UniProtKB-KW"/>
</dbReference>
<keyword evidence="3" id="KW-0560">Oxidoreductase</keyword>
<dbReference type="InterPro" id="IPR042106">
    <property type="entry name" value="Nuo/plastoQ_OxRdtase_6_NuoJ"/>
</dbReference>
<comment type="similarity">
    <text evidence="1 2">Belongs to the complex I subunit 6 family.</text>
</comment>
<dbReference type="GO" id="GO:0008137">
    <property type="term" value="F:NADH dehydrogenase (ubiquinone) activity"/>
    <property type="evidence" value="ECO:0007669"/>
    <property type="project" value="UniProtKB-UniRule"/>
</dbReference>
<keyword evidence="2" id="KW-0472">Membrane</keyword>
<reference evidence="3" key="1">
    <citation type="submission" date="2020-02" db="EMBL/GenBank/DDBJ databases">
        <authorList>
            <person name="Shen X.-R."/>
            <person name="Zhang Y.-X."/>
        </authorList>
    </citation>
    <scope>NUCLEOTIDE SEQUENCE</scope>
    <source>
        <strain evidence="3">SYP-B3998</strain>
    </source>
</reference>
<dbReference type="GO" id="GO:0005886">
    <property type="term" value="C:plasma membrane"/>
    <property type="evidence" value="ECO:0007669"/>
    <property type="project" value="UniProtKB-SubCell"/>
</dbReference>
<comment type="caution">
    <text evidence="3">The sequence shown here is derived from an EMBL/GenBank/DDBJ whole genome shotgun (WGS) entry which is preliminary data.</text>
</comment>
<feature type="transmembrane region" description="Helical" evidence="2">
    <location>
        <begin position="37"/>
        <end position="58"/>
    </location>
</feature>
<feature type="transmembrane region" description="Helical" evidence="2">
    <location>
        <begin position="150"/>
        <end position="171"/>
    </location>
</feature>
<evidence type="ECO:0000256" key="2">
    <source>
        <dbReference type="RuleBase" id="RU004429"/>
    </source>
</evidence>
<dbReference type="Pfam" id="PF00499">
    <property type="entry name" value="Oxidored_q3"/>
    <property type="match status" value="1"/>
</dbReference>
<keyword evidence="2" id="KW-1133">Transmembrane helix</keyword>
<comment type="catalytic activity">
    <reaction evidence="2">
        <text>a quinone + NADH + 5 H(+)(in) = a quinol + NAD(+) + 4 H(+)(out)</text>
        <dbReference type="Rhea" id="RHEA:57888"/>
        <dbReference type="ChEBI" id="CHEBI:15378"/>
        <dbReference type="ChEBI" id="CHEBI:24646"/>
        <dbReference type="ChEBI" id="CHEBI:57540"/>
        <dbReference type="ChEBI" id="CHEBI:57945"/>
        <dbReference type="ChEBI" id="CHEBI:132124"/>
    </reaction>
</comment>
<dbReference type="PANTHER" id="PTHR33269">
    <property type="entry name" value="NADH-UBIQUINONE OXIDOREDUCTASE CHAIN 6"/>
    <property type="match status" value="1"/>
</dbReference>
<gene>
    <name evidence="3" type="ORF">GK047_23115</name>
</gene>
<dbReference type="GO" id="GO:0048038">
    <property type="term" value="F:quinone binding"/>
    <property type="evidence" value="ECO:0007669"/>
    <property type="project" value="UniProtKB-UniRule"/>
</dbReference>
<dbReference type="RefSeq" id="WP_163952200.1">
    <property type="nucleotide sequence ID" value="NZ_JAAIKC010000011.1"/>
</dbReference>
<feature type="transmembrane region" description="Helical" evidence="2">
    <location>
        <begin position="104"/>
        <end position="121"/>
    </location>
</feature>
<keyword evidence="2" id="KW-1003">Cell membrane</keyword>
<dbReference type="PANTHER" id="PTHR33269:SF17">
    <property type="entry name" value="NADH-UBIQUINONE OXIDOREDUCTASE CHAIN 6"/>
    <property type="match status" value="1"/>
</dbReference>